<name>A0ABR0P2B2_GOSAR</name>
<accession>A0ABR0P2B2</accession>
<evidence type="ECO:0000313" key="4">
    <source>
        <dbReference type="Proteomes" id="UP001358586"/>
    </source>
</evidence>
<keyword evidence="2" id="KW-0812">Transmembrane</keyword>
<evidence type="ECO:0000256" key="1">
    <source>
        <dbReference type="SAM" id="MobiDB-lite"/>
    </source>
</evidence>
<keyword evidence="4" id="KW-1185">Reference proteome</keyword>
<organism evidence="3 4">
    <name type="scientific">Gossypium arboreum</name>
    <name type="common">Tree cotton</name>
    <name type="synonym">Gossypium nanking</name>
    <dbReference type="NCBI Taxonomy" id="29729"/>
    <lineage>
        <taxon>Eukaryota</taxon>
        <taxon>Viridiplantae</taxon>
        <taxon>Streptophyta</taxon>
        <taxon>Embryophyta</taxon>
        <taxon>Tracheophyta</taxon>
        <taxon>Spermatophyta</taxon>
        <taxon>Magnoliopsida</taxon>
        <taxon>eudicotyledons</taxon>
        <taxon>Gunneridae</taxon>
        <taxon>Pentapetalae</taxon>
        <taxon>rosids</taxon>
        <taxon>malvids</taxon>
        <taxon>Malvales</taxon>
        <taxon>Malvaceae</taxon>
        <taxon>Malvoideae</taxon>
        <taxon>Gossypium</taxon>
    </lineage>
</organism>
<feature type="region of interest" description="Disordered" evidence="1">
    <location>
        <begin position="1"/>
        <end position="25"/>
    </location>
</feature>
<comment type="caution">
    <text evidence="3">The sequence shown here is derived from an EMBL/GenBank/DDBJ whole genome shotgun (WGS) entry which is preliminary data.</text>
</comment>
<evidence type="ECO:0000313" key="3">
    <source>
        <dbReference type="EMBL" id="KAK5812764.1"/>
    </source>
</evidence>
<dbReference type="Proteomes" id="UP001358586">
    <property type="component" value="Chromosome 8"/>
</dbReference>
<gene>
    <name evidence="3" type="ORF">PVK06_028203</name>
</gene>
<protein>
    <submittedName>
        <fullName evidence="3">Uncharacterized protein</fullName>
    </submittedName>
</protein>
<keyword evidence="2" id="KW-1133">Transmembrane helix</keyword>
<dbReference type="EMBL" id="JARKNE010000008">
    <property type="protein sequence ID" value="KAK5812764.1"/>
    <property type="molecule type" value="Genomic_DNA"/>
</dbReference>
<feature type="transmembrane region" description="Helical" evidence="2">
    <location>
        <begin position="80"/>
        <end position="101"/>
    </location>
</feature>
<proteinExistence type="predicted"/>
<keyword evidence="2" id="KW-0472">Membrane</keyword>
<reference evidence="3 4" key="1">
    <citation type="submission" date="2023-03" db="EMBL/GenBank/DDBJ databases">
        <title>WGS of Gossypium arboreum.</title>
        <authorList>
            <person name="Yu D."/>
        </authorList>
    </citation>
    <scope>NUCLEOTIDE SEQUENCE [LARGE SCALE GENOMIC DNA]</scope>
    <source>
        <tissue evidence="3">Leaf</tissue>
    </source>
</reference>
<sequence>MNTRGKSKVAVPTSKKRKGLGATSSSASVEVRHPFLRFSVNPPEDLFQLLCMRPLGLGQCTDWATLERESTRVVSTTDAYYLWSMATGHIFDLAYFIALAFRYQTYRHKKGPIYLGVYVTHFARHFSLLNTPEQSSTLTLVGQMSPQDISSMIHMRMIERRHPPQPLPSSHRHAPFAASSLGVFSEKFASFRQYCGQRFDSIDATLQQICQYLHIAPPVPLARDPDQSDDEDH</sequence>
<evidence type="ECO:0000256" key="2">
    <source>
        <dbReference type="SAM" id="Phobius"/>
    </source>
</evidence>